<accession>A0A9D1RQF9</accession>
<comment type="caution">
    <text evidence="6">The sequence shown here is derived from an EMBL/GenBank/DDBJ whole genome shotgun (WGS) entry which is preliminary data.</text>
</comment>
<dbReference type="PANTHER" id="PTHR42847">
    <property type="entry name" value="ALKANESULFONATE MONOOXYGENASE"/>
    <property type="match status" value="1"/>
</dbReference>
<dbReference type="EMBL" id="DXGC01000039">
    <property type="protein sequence ID" value="HIW90821.1"/>
    <property type="molecule type" value="Genomic_DNA"/>
</dbReference>
<dbReference type="Pfam" id="PF00296">
    <property type="entry name" value="Bac_luciferase"/>
    <property type="match status" value="1"/>
</dbReference>
<dbReference type="InterPro" id="IPR036661">
    <property type="entry name" value="Luciferase-like_sf"/>
</dbReference>
<evidence type="ECO:0000256" key="4">
    <source>
        <dbReference type="ARBA" id="ARBA00023033"/>
    </source>
</evidence>
<dbReference type="Proteomes" id="UP000824190">
    <property type="component" value="Unassembled WGS sequence"/>
</dbReference>
<organism evidence="6 7">
    <name type="scientific">Candidatus Corynebacterium avicola</name>
    <dbReference type="NCBI Taxonomy" id="2838527"/>
    <lineage>
        <taxon>Bacteria</taxon>
        <taxon>Bacillati</taxon>
        <taxon>Actinomycetota</taxon>
        <taxon>Actinomycetes</taxon>
        <taxon>Mycobacteriales</taxon>
        <taxon>Corynebacteriaceae</taxon>
        <taxon>Corynebacterium</taxon>
    </lineage>
</organism>
<sequence>MTSQTSSAQPDPAPELTFHWFLPPFVDTRYVVGGGPGGKVTTSGNDPVTDRPVDLRYLTQLALAAEQNGLDSVLIPVGLWCEDPWVVASSLLSVTDRLKFLIAVRPGLATALKEAQSAATFQRLSGDRLNLNVVTGGEPVQQDATGDTLDKPQRYERTAEYLELWKQLWISPEPVDFHGRHVQVTGARLPVRPDSIPPVFFSGSSPEALDVARSHADTYLTWGERPDAVGEKLAEVPDARGGLRVHLIARETSAEAWTAARALISNVSERDVRAAQQAIASSESESQRRIAELHDRGAGYRQNGDVHDLEIHPGLWAGVGLVRGGAGTAFVGSYEEVADLVAEYHGKGVVDFVLSGYPHLEETYHLGEGVIPALRRRGFAVTNHGGPFGEAAPIPAPVADASFAKERSA</sequence>
<dbReference type="AlphaFoldDB" id="A0A9D1RQF9"/>
<evidence type="ECO:0000313" key="7">
    <source>
        <dbReference type="Proteomes" id="UP000824190"/>
    </source>
</evidence>
<protein>
    <submittedName>
        <fullName evidence="6">LLM class flavin-dependent oxidoreductase</fullName>
    </submittedName>
</protein>
<evidence type="ECO:0000256" key="2">
    <source>
        <dbReference type="ARBA" id="ARBA00022643"/>
    </source>
</evidence>
<dbReference type="CDD" id="cd01094">
    <property type="entry name" value="Alkanesulfonate_monoxygenase"/>
    <property type="match status" value="1"/>
</dbReference>
<dbReference type="InterPro" id="IPR011251">
    <property type="entry name" value="Luciferase-like_dom"/>
</dbReference>
<reference evidence="6" key="2">
    <citation type="submission" date="2021-04" db="EMBL/GenBank/DDBJ databases">
        <authorList>
            <person name="Gilroy R."/>
        </authorList>
    </citation>
    <scope>NUCLEOTIDE SEQUENCE</scope>
    <source>
        <strain evidence="6">CHK32-1732</strain>
    </source>
</reference>
<proteinExistence type="predicted"/>
<evidence type="ECO:0000256" key="3">
    <source>
        <dbReference type="ARBA" id="ARBA00023002"/>
    </source>
</evidence>
<name>A0A9D1RQF9_9CORY</name>
<feature type="domain" description="Luciferase-like" evidence="5">
    <location>
        <begin position="40"/>
        <end position="349"/>
    </location>
</feature>
<evidence type="ECO:0000259" key="5">
    <source>
        <dbReference type="Pfam" id="PF00296"/>
    </source>
</evidence>
<reference evidence="6" key="1">
    <citation type="journal article" date="2021" name="PeerJ">
        <title>Extensive microbial diversity within the chicken gut microbiome revealed by metagenomics and culture.</title>
        <authorList>
            <person name="Gilroy R."/>
            <person name="Ravi A."/>
            <person name="Getino M."/>
            <person name="Pursley I."/>
            <person name="Horton D.L."/>
            <person name="Alikhan N.F."/>
            <person name="Baker D."/>
            <person name="Gharbi K."/>
            <person name="Hall N."/>
            <person name="Watson M."/>
            <person name="Adriaenssens E.M."/>
            <person name="Foster-Nyarko E."/>
            <person name="Jarju S."/>
            <person name="Secka A."/>
            <person name="Antonio M."/>
            <person name="Oren A."/>
            <person name="Chaudhuri R.R."/>
            <person name="La Ragione R."/>
            <person name="Hildebrand F."/>
            <person name="Pallen M.J."/>
        </authorList>
    </citation>
    <scope>NUCLEOTIDE SEQUENCE</scope>
    <source>
        <strain evidence="6">CHK32-1732</strain>
    </source>
</reference>
<dbReference type="SUPFAM" id="SSF51679">
    <property type="entry name" value="Bacterial luciferase-like"/>
    <property type="match status" value="1"/>
</dbReference>
<keyword evidence="1" id="KW-0285">Flavoprotein</keyword>
<dbReference type="Gene3D" id="3.20.20.30">
    <property type="entry name" value="Luciferase-like domain"/>
    <property type="match status" value="1"/>
</dbReference>
<dbReference type="GO" id="GO:0046306">
    <property type="term" value="P:alkanesulfonate catabolic process"/>
    <property type="evidence" value="ECO:0007669"/>
    <property type="project" value="TreeGrafter"/>
</dbReference>
<gene>
    <name evidence="6" type="ORF">H9870_04045</name>
</gene>
<dbReference type="PANTHER" id="PTHR42847:SF4">
    <property type="entry name" value="ALKANESULFONATE MONOOXYGENASE-RELATED"/>
    <property type="match status" value="1"/>
</dbReference>
<keyword evidence="2" id="KW-0288">FMN</keyword>
<evidence type="ECO:0000256" key="1">
    <source>
        <dbReference type="ARBA" id="ARBA00022630"/>
    </source>
</evidence>
<keyword evidence="4" id="KW-0503">Monooxygenase</keyword>
<dbReference type="GO" id="GO:0008726">
    <property type="term" value="F:alkanesulfonate monooxygenase activity"/>
    <property type="evidence" value="ECO:0007669"/>
    <property type="project" value="TreeGrafter"/>
</dbReference>
<evidence type="ECO:0000313" key="6">
    <source>
        <dbReference type="EMBL" id="HIW90821.1"/>
    </source>
</evidence>
<keyword evidence="3" id="KW-0560">Oxidoreductase</keyword>
<dbReference type="InterPro" id="IPR050172">
    <property type="entry name" value="SsuD_RutA_monooxygenase"/>
</dbReference>